<accession>A0ABR7J1W8</accession>
<feature type="domain" description="Outer membrane protein beta-barrel" evidence="1">
    <location>
        <begin position="18"/>
        <end position="187"/>
    </location>
</feature>
<protein>
    <submittedName>
        <fullName evidence="2">PorT family protein</fullName>
    </submittedName>
</protein>
<dbReference type="Proteomes" id="UP000605990">
    <property type="component" value="Unassembled WGS sequence"/>
</dbReference>
<dbReference type="EMBL" id="JACRUN010000010">
    <property type="protein sequence ID" value="MBC5836065.1"/>
    <property type="molecule type" value="Genomic_DNA"/>
</dbReference>
<dbReference type="InterPro" id="IPR025665">
    <property type="entry name" value="Beta-barrel_OMP_2"/>
</dbReference>
<keyword evidence="3" id="KW-1185">Reference proteome</keyword>
<reference evidence="2 3" key="1">
    <citation type="submission" date="2020-08" db="EMBL/GenBank/DDBJ databases">
        <title>Description of novel Flavobacterium F-408 isolate.</title>
        <authorList>
            <person name="Saticioglu I.B."/>
            <person name="Duman M."/>
            <person name="Altun S."/>
        </authorList>
    </citation>
    <scope>NUCLEOTIDE SEQUENCE [LARGE SCALE GENOMIC DNA]</scope>
    <source>
        <strain evidence="2 3">F-408</strain>
    </source>
</reference>
<evidence type="ECO:0000259" key="1">
    <source>
        <dbReference type="Pfam" id="PF13568"/>
    </source>
</evidence>
<dbReference type="Pfam" id="PF13568">
    <property type="entry name" value="OMP_b-brl_2"/>
    <property type="match status" value="1"/>
</dbReference>
<evidence type="ECO:0000313" key="2">
    <source>
        <dbReference type="EMBL" id="MBC5836065.1"/>
    </source>
</evidence>
<evidence type="ECO:0000313" key="3">
    <source>
        <dbReference type="Proteomes" id="UP000605990"/>
    </source>
</evidence>
<proteinExistence type="predicted"/>
<name>A0ABR7J1W8_9FLAO</name>
<dbReference type="RefSeq" id="WP_166130838.1">
    <property type="nucleotide sequence ID" value="NZ_JAANOQ010000009.1"/>
</dbReference>
<gene>
    <name evidence="2" type="ORF">H8R27_14325</name>
</gene>
<organism evidence="2 3">
    <name type="scientific">Flavobacterium bernardetii</name>
    <dbReference type="NCBI Taxonomy" id="2813823"/>
    <lineage>
        <taxon>Bacteria</taxon>
        <taxon>Pseudomonadati</taxon>
        <taxon>Bacteroidota</taxon>
        <taxon>Flavobacteriia</taxon>
        <taxon>Flavobacteriales</taxon>
        <taxon>Flavobacteriaceae</taxon>
        <taxon>Flavobacterium</taxon>
    </lineage>
</organism>
<sequence>MKKGLLTAFTALTFGLTQAQDVKFGTKVGLNISNLTGDIEDANSKIGFHIGGFAEIKVSDMFSLQPEILYSTQGTKSEQNYSDISGGFKLDLTQNLSYLNIPVMAKLYVVEKFYIEVGPQVGFLLNAEQKAKATGSYFGQPFNQSQTVDNKDDLNSTDFAVNFGLGINLTKNFGAGFRYSLGLSDIDKADSRSEIQNSNIGISVFYSY</sequence>
<comment type="caution">
    <text evidence="2">The sequence shown here is derived from an EMBL/GenBank/DDBJ whole genome shotgun (WGS) entry which is preliminary data.</text>
</comment>